<protein>
    <submittedName>
        <fullName evidence="1">Uncharacterized protein</fullName>
    </submittedName>
</protein>
<gene>
    <name evidence="1" type="ORF">Acor_65960</name>
</gene>
<organism evidence="1 2">
    <name type="scientific">Acrocarpospora corrugata</name>
    <dbReference type="NCBI Taxonomy" id="35763"/>
    <lineage>
        <taxon>Bacteria</taxon>
        <taxon>Bacillati</taxon>
        <taxon>Actinomycetota</taxon>
        <taxon>Actinomycetes</taxon>
        <taxon>Streptosporangiales</taxon>
        <taxon>Streptosporangiaceae</taxon>
        <taxon>Acrocarpospora</taxon>
    </lineage>
</organism>
<evidence type="ECO:0000313" key="1">
    <source>
        <dbReference type="EMBL" id="GES04528.1"/>
    </source>
</evidence>
<name>A0A5M3WDN6_9ACTN</name>
<dbReference type="Proteomes" id="UP000334990">
    <property type="component" value="Unassembled WGS sequence"/>
</dbReference>
<accession>A0A5M3WDN6</accession>
<reference evidence="1 2" key="1">
    <citation type="submission" date="2019-10" db="EMBL/GenBank/DDBJ databases">
        <title>Whole genome shotgun sequence of Acrocarpospora corrugata NBRC 13972.</title>
        <authorList>
            <person name="Ichikawa N."/>
            <person name="Kimura A."/>
            <person name="Kitahashi Y."/>
            <person name="Komaki H."/>
            <person name="Oguchi A."/>
        </authorList>
    </citation>
    <scope>NUCLEOTIDE SEQUENCE [LARGE SCALE GENOMIC DNA]</scope>
    <source>
        <strain evidence="1 2">NBRC 13972</strain>
    </source>
</reference>
<comment type="caution">
    <text evidence="1">The sequence shown here is derived from an EMBL/GenBank/DDBJ whole genome shotgun (WGS) entry which is preliminary data.</text>
</comment>
<dbReference type="EMBL" id="BLAD01000083">
    <property type="protein sequence ID" value="GES04528.1"/>
    <property type="molecule type" value="Genomic_DNA"/>
</dbReference>
<keyword evidence="2" id="KW-1185">Reference proteome</keyword>
<sequence length="80" mass="9154">MAEHEIRPALHEAARLLHVDAPTLECWLEQRDIRAMESAGMEAGINPRTMSGLIKLLIEDEARYLRAEERNSRQDRPGAF</sequence>
<proteinExistence type="predicted"/>
<dbReference type="AlphaFoldDB" id="A0A5M3WDN6"/>
<evidence type="ECO:0000313" key="2">
    <source>
        <dbReference type="Proteomes" id="UP000334990"/>
    </source>
</evidence>
<dbReference type="RefSeq" id="WP_155340612.1">
    <property type="nucleotide sequence ID" value="NZ_BAAABN010000023.1"/>
</dbReference>